<keyword evidence="3" id="KW-1185">Reference proteome</keyword>
<dbReference type="KEGG" id="elio:KO353_05175"/>
<accession>A0A975U3H6</accession>
<dbReference type="InterPro" id="IPR051680">
    <property type="entry name" value="ATP-dep_Glu-Cys_Ligase-2"/>
</dbReference>
<dbReference type="Proteomes" id="UP000694001">
    <property type="component" value="Chromosome"/>
</dbReference>
<reference evidence="2" key="1">
    <citation type="submission" date="2021-06" db="EMBL/GenBank/DDBJ databases">
        <title>Elioraea tepida, sp. nov., a moderately thermophilic aerobic anoxygenic phototrophic bacterium isolated from an alkaline siliceous hot spring mat community in Yellowstone National Park, WY, USA.</title>
        <authorList>
            <person name="Saini M.K."/>
            <person name="Yoshida S."/>
            <person name="Sebastian A."/>
            <person name="Hirose S."/>
            <person name="Hara E."/>
            <person name="Tamaki H."/>
            <person name="Soulier N.T."/>
            <person name="Albert I."/>
            <person name="Hanada S."/>
            <person name="Bryant D.A."/>
            <person name="Tank M."/>
        </authorList>
    </citation>
    <scope>NUCLEOTIDE SEQUENCE</scope>
    <source>
        <strain evidence="2">MS-P2</strain>
    </source>
</reference>
<dbReference type="EMBL" id="CP076448">
    <property type="protein sequence ID" value="QXM25605.1"/>
    <property type="molecule type" value="Genomic_DNA"/>
</dbReference>
<protein>
    <submittedName>
        <fullName evidence="2">Alpha-E domain-containing protein</fullName>
    </submittedName>
</protein>
<dbReference type="InterPro" id="IPR007296">
    <property type="entry name" value="DUF403"/>
</dbReference>
<evidence type="ECO:0000313" key="3">
    <source>
        <dbReference type="Proteomes" id="UP000694001"/>
    </source>
</evidence>
<evidence type="ECO:0000313" key="2">
    <source>
        <dbReference type="EMBL" id="QXM25605.1"/>
    </source>
</evidence>
<name>A0A975U3H6_9PROT</name>
<feature type="domain" description="DUF403" evidence="1">
    <location>
        <begin position="12"/>
        <end position="321"/>
    </location>
</feature>
<gene>
    <name evidence="2" type="ORF">KO353_05175</name>
</gene>
<dbReference type="AlphaFoldDB" id="A0A975U3H6"/>
<dbReference type="PANTHER" id="PTHR34595:SF7">
    <property type="entry name" value="SLL1039 PROTEIN"/>
    <property type="match status" value="1"/>
</dbReference>
<sequence length="332" mass="37408">MTDTLRAPAQPLLARYAESLFWMARYLERAENLARVLDVTQTFEASGRPAQAWESVVRINADEAEFARRYGQATPEAVRRFYLLDADNPTSIPAAVAAARQNARILRPLISTEMWTQLNVFHGWVSALTEEEIAGDGLSRLCSRLKESVQLNTGITEGTFYRDQGWHFLQLGRVIERADQTTRLLDIKYHLLLPSLADVGSALDLSQWHALLRAAAGYHAFRRVHPRELTPRAVADFLLLDGAFPRSVLLCVRQAEWALEQLRSRYGLRGTREAAERAEELRAGLEERSIDRIVEAGLHEFLDWVQRMLIAIAGAVGTAFFRDWRPGAASPG</sequence>
<proteinExistence type="predicted"/>
<dbReference type="RefSeq" id="WP_218286661.1">
    <property type="nucleotide sequence ID" value="NZ_CP076448.1"/>
</dbReference>
<dbReference type="PANTHER" id="PTHR34595">
    <property type="entry name" value="BLR5612 PROTEIN"/>
    <property type="match status" value="1"/>
</dbReference>
<dbReference type="Pfam" id="PF04168">
    <property type="entry name" value="Alpha-E"/>
    <property type="match status" value="1"/>
</dbReference>
<organism evidence="2 3">
    <name type="scientific">Elioraea tepida</name>
    <dbReference type="NCBI Taxonomy" id="2843330"/>
    <lineage>
        <taxon>Bacteria</taxon>
        <taxon>Pseudomonadati</taxon>
        <taxon>Pseudomonadota</taxon>
        <taxon>Alphaproteobacteria</taxon>
        <taxon>Acetobacterales</taxon>
        <taxon>Elioraeaceae</taxon>
        <taxon>Elioraea</taxon>
    </lineage>
</organism>
<evidence type="ECO:0000259" key="1">
    <source>
        <dbReference type="Pfam" id="PF04168"/>
    </source>
</evidence>